<comment type="caution">
    <text evidence="7">The sequence shown here is derived from an EMBL/GenBank/DDBJ whole genome shotgun (WGS) entry which is preliminary data.</text>
</comment>
<feature type="transmembrane region" description="Helical" evidence="6">
    <location>
        <begin position="156"/>
        <end position="175"/>
    </location>
</feature>
<organism evidence="7 8">
    <name type="scientific">Syntrophomonas wolfei</name>
    <dbReference type="NCBI Taxonomy" id="863"/>
    <lineage>
        <taxon>Bacteria</taxon>
        <taxon>Bacillati</taxon>
        <taxon>Bacillota</taxon>
        <taxon>Clostridia</taxon>
        <taxon>Eubacteriales</taxon>
        <taxon>Syntrophomonadaceae</taxon>
        <taxon>Syntrophomonas</taxon>
    </lineage>
</organism>
<dbReference type="CDD" id="cd06581">
    <property type="entry name" value="TM_PBP1_LivM_like"/>
    <property type="match status" value="1"/>
</dbReference>
<evidence type="ECO:0000256" key="4">
    <source>
        <dbReference type="ARBA" id="ARBA00022989"/>
    </source>
</evidence>
<dbReference type="Pfam" id="PF02653">
    <property type="entry name" value="BPD_transp_2"/>
    <property type="match status" value="1"/>
</dbReference>
<dbReference type="GO" id="GO:0005886">
    <property type="term" value="C:plasma membrane"/>
    <property type="evidence" value="ECO:0007669"/>
    <property type="project" value="UniProtKB-SubCell"/>
</dbReference>
<evidence type="ECO:0000256" key="6">
    <source>
        <dbReference type="SAM" id="Phobius"/>
    </source>
</evidence>
<dbReference type="InterPro" id="IPR001851">
    <property type="entry name" value="ABC_transp_permease"/>
</dbReference>
<dbReference type="PANTHER" id="PTHR30482:SF10">
    <property type="entry name" value="HIGH-AFFINITY BRANCHED-CHAIN AMINO ACID TRANSPORT PROTEIN BRAE"/>
    <property type="match status" value="1"/>
</dbReference>
<evidence type="ECO:0000256" key="5">
    <source>
        <dbReference type="ARBA" id="ARBA00023136"/>
    </source>
</evidence>
<reference evidence="7 8" key="1">
    <citation type="journal article" date="2018" name="Nat. Biotechnol.">
        <title>A standardized bacterial taxonomy based on genome phylogeny substantially revises the tree of life.</title>
        <authorList>
            <person name="Parks D.H."/>
            <person name="Chuvochina M."/>
            <person name="Waite D.W."/>
            <person name="Rinke C."/>
            <person name="Skarshewski A."/>
            <person name="Chaumeil P.A."/>
            <person name="Hugenholtz P."/>
        </authorList>
    </citation>
    <scope>NUCLEOTIDE SEQUENCE [LARGE SCALE GENOMIC DNA]</scope>
    <source>
        <strain evidence="7">UBA10948</strain>
    </source>
</reference>
<dbReference type="STRING" id="378794.GCA_001570625_00390"/>
<feature type="transmembrane region" description="Helical" evidence="6">
    <location>
        <begin position="240"/>
        <end position="264"/>
    </location>
</feature>
<gene>
    <name evidence="7" type="ORF">DDZ44_02405</name>
</gene>
<accession>A0A354YUB4</accession>
<comment type="subcellular location">
    <subcellularLocation>
        <location evidence="1">Cell membrane</location>
        <topology evidence="1">Multi-pass membrane protein</topology>
    </subcellularLocation>
</comment>
<keyword evidence="4 6" id="KW-1133">Transmembrane helix</keyword>
<sequence length="322" mass="34903">MEKKRFVPRSFLIEVLVLAGIFTLVQYLIVSGLLNEYYQINLSSMCINIILAVSLNLINGFTGQLSLGHAGFMAVGAYAAVVVTTIYSQPFILGLLAACLAAGLAGLIIGVPTLRLKGDYLAIATLGFGEIIRVILQNIDFIGGPAGILGIPRYSTWPWLFGLTVFTIVIIVNLINSSYGRAIISVREDEVASELMGINTTNYKVLAFVIGALFAGLAGALYAHYFYIIKPSTFNFLKSFDILVMVVLGGLGSTTGAVIAAIFVTMLTAALQTFPAIRMVLYAVTLVVVMVYRPQGLMGNKEWGRRTWGRIWGEKNEPLANK</sequence>
<dbReference type="PANTHER" id="PTHR30482">
    <property type="entry name" value="HIGH-AFFINITY BRANCHED-CHAIN AMINO ACID TRANSPORT SYSTEM PERMEASE"/>
    <property type="match status" value="1"/>
</dbReference>
<evidence type="ECO:0000256" key="1">
    <source>
        <dbReference type="ARBA" id="ARBA00004651"/>
    </source>
</evidence>
<evidence type="ECO:0000256" key="2">
    <source>
        <dbReference type="ARBA" id="ARBA00022475"/>
    </source>
</evidence>
<keyword evidence="5 6" id="KW-0472">Membrane</keyword>
<evidence type="ECO:0000313" key="8">
    <source>
        <dbReference type="Proteomes" id="UP000263273"/>
    </source>
</evidence>
<dbReference type="EMBL" id="DNZF01000052">
    <property type="protein sequence ID" value="HBK52774.1"/>
    <property type="molecule type" value="Genomic_DNA"/>
</dbReference>
<evidence type="ECO:0000313" key="7">
    <source>
        <dbReference type="EMBL" id="HBK52774.1"/>
    </source>
</evidence>
<feature type="transmembrane region" description="Helical" evidence="6">
    <location>
        <begin position="40"/>
        <end position="58"/>
    </location>
</feature>
<dbReference type="RefSeq" id="WP_276619186.1">
    <property type="nucleotide sequence ID" value="NZ_DHSN01000024.1"/>
</dbReference>
<feature type="transmembrane region" description="Helical" evidence="6">
    <location>
        <begin position="118"/>
        <end position="136"/>
    </location>
</feature>
<dbReference type="AlphaFoldDB" id="A0A354YUB4"/>
<feature type="transmembrane region" description="Helical" evidence="6">
    <location>
        <begin position="92"/>
        <end position="111"/>
    </location>
</feature>
<feature type="transmembrane region" description="Helical" evidence="6">
    <location>
        <begin position="276"/>
        <end position="293"/>
    </location>
</feature>
<keyword evidence="3 6" id="KW-0812">Transmembrane</keyword>
<dbReference type="GO" id="GO:0015658">
    <property type="term" value="F:branched-chain amino acid transmembrane transporter activity"/>
    <property type="evidence" value="ECO:0007669"/>
    <property type="project" value="InterPro"/>
</dbReference>
<proteinExistence type="predicted"/>
<feature type="transmembrane region" description="Helical" evidence="6">
    <location>
        <begin position="12"/>
        <end position="34"/>
    </location>
</feature>
<name>A0A354YUB4_9FIRM</name>
<evidence type="ECO:0000256" key="3">
    <source>
        <dbReference type="ARBA" id="ARBA00022692"/>
    </source>
</evidence>
<dbReference type="Proteomes" id="UP000263273">
    <property type="component" value="Unassembled WGS sequence"/>
</dbReference>
<keyword evidence="2" id="KW-1003">Cell membrane</keyword>
<feature type="transmembrane region" description="Helical" evidence="6">
    <location>
        <begin position="65"/>
        <end position="86"/>
    </location>
</feature>
<feature type="transmembrane region" description="Helical" evidence="6">
    <location>
        <begin position="205"/>
        <end position="228"/>
    </location>
</feature>
<dbReference type="InterPro" id="IPR043428">
    <property type="entry name" value="LivM-like"/>
</dbReference>
<protein>
    <submittedName>
        <fullName evidence="7">Branched-chain amino acid ABC transporter permease</fullName>
    </submittedName>
</protein>